<gene>
    <name evidence="2" type="ORF">BD310DRAFT_832811</name>
</gene>
<proteinExistence type="predicted"/>
<dbReference type="InterPro" id="IPR003615">
    <property type="entry name" value="HNH_nuc"/>
</dbReference>
<organism evidence="2 3">
    <name type="scientific">Dichomitus squalens</name>
    <dbReference type="NCBI Taxonomy" id="114155"/>
    <lineage>
        <taxon>Eukaryota</taxon>
        <taxon>Fungi</taxon>
        <taxon>Dikarya</taxon>
        <taxon>Basidiomycota</taxon>
        <taxon>Agaricomycotina</taxon>
        <taxon>Agaricomycetes</taxon>
        <taxon>Polyporales</taxon>
        <taxon>Polyporaceae</taxon>
        <taxon>Dichomitus</taxon>
    </lineage>
</organism>
<evidence type="ECO:0000313" key="3">
    <source>
        <dbReference type="Proteomes" id="UP000292082"/>
    </source>
</evidence>
<dbReference type="Pfam" id="PF13391">
    <property type="entry name" value="HNH_2"/>
    <property type="match status" value="1"/>
</dbReference>
<dbReference type="EMBL" id="ML145263">
    <property type="protein sequence ID" value="TBU52176.1"/>
    <property type="molecule type" value="Genomic_DNA"/>
</dbReference>
<reference evidence="2 3" key="1">
    <citation type="submission" date="2019-01" db="EMBL/GenBank/DDBJ databases">
        <title>Draft genome sequences of three monokaryotic isolates of the white-rot basidiomycete fungus Dichomitus squalens.</title>
        <authorList>
            <consortium name="DOE Joint Genome Institute"/>
            <person name="Lopez S.C."/>
            <person name="Andreopoulos B."/>
            <person name="Pangilinan J."/>
            <person name="Lipzen A."/>
            <person name="Riley R."/>
            <person name="Ahrendt S."/>
            <person name="Ng V."/>
            <person name="Barry K."/>
            <person name="Daum C."/>
            <person name="Grigoriev I.V."/>
            <person name="Hilden K.S."/>
            <person name="Makela M.R."/>
            <person name="de Vries R.P."/>
        </authorList>
    </citation>
    <scope>NUCLEOTIDE SEQUENCE [LARGE SCALE GENOMIC DNA]</scope>
    <source>
        <strain evidence="2 3">CBS 464.89</strain>
    </source>
</reference>
<accession>A0A4Q9PHA3</accession>
<name>A0A4Q9PHA3_9APHY</name>
<keyword evidence="3" id="KW-1185">Reference proteome</keyword>
<sequence length="105" mass="12149">MVDVVRDRDKHCQVSSHQYVHRDRGDDWISLEVAHIYPHAYASKMVRGNHIMKLCGYGGVVNRAPNAEGADRSGNAFLLRSDMHQYFDAYHWSIDKVRGELSYNR</sequence>
<evidence type="ECO:0000259" key="1">
    <source>
        <dbReference type="Pfam" id="PF13391"/>
    </source>
</evidence>
<dbReference type="AlphaFoldDB" id="A0A4Q9PHA3"/>
<dbReference type="STRING" id="114155.A0A4Q9PHA3"/>
<evidence type="ECO:0000313" key="2">
    <source>
        <dbReference type="EMBL" id="TBU52176.1"/>
    </source>
</evidence>
<dbReference type="Proteomes" id="UP000292082">
    <property type="component" value="Unassembled WGS sequence"/>
</dbReference>
<protein>
    <recommendedName>
        <fullName evidence="1">HNH nuclease domain-containing protein</fullName>
    </recommendedName>
</protein>
<feature type="domain" description="HNH nuclease" evidence="1">
    <location>
        <begin position="12"/>
        <end position="95"/>
    </location>
</feature>